<comment type="caution">
    <text evidence="1">The sequence shown here is derived from an EMBL/GenBank/DDBJ whole genome shotgun (WGS) entry which is preliminary data.</text>
</comment>
<name>A0A397JHW9_9GLOM</name>
<dbReference type="EMBL" id="PQFF01000080">
    <property type="protein sequence ID" value="RHZ84210.1"/>
    <property type="molecule type" value="Genomic_DNA"/>
</dbReference>
<dbReference type="Proteomes" id="UP000266861">
    <property type="component" value="Unassembled WGS sequence"/>
</dbReference>
<protein>
    <submittedName>
        <fullName evidence="1">Uncharacterized protein</fullName>
    </submittedName>
</protein>
<dbReference type="AlphaFoldDB" id="A0A397JHW9"/>
<keyword evidence="2" id="KW-1185">Reference proteome</keyword>
<organism evidence="1 2">
    <name type="scientific">Diversispora epigaea</name>
    <dbReference type="NCBI Taxonomy" id="1348612"/>
    <lineage>
        <taxon>Eukaryota</taxon>
        <taxon>Fungi</taxon>
        <taxon>Fungi incertae sedis</taxon>
        <taxon>Mucoromycota</taxon>
        <taxon>Glomeromycotina</taxon>
        <taxon>Glomeromycetes</taxon>
        <taxon>Diversisporales</taxon>
        <taxon>Diversisporaceae</taxon>
        <taxon>Diversispora</taxon>
    </lineage>
</organism>
<gene>
    <name evidence="1" type="ORF">Glove_84g39</name>
</gene>
<evidence type="ECO:0000313" key="2">
    <source>
        <dbReference type="Proteomes" id="UP000266861"/>
    </source>
</evidence>
<sequence length="170" mass="19143">MKKKLKATRGYLNFYPIGKGHCNKSDDTKASRKKATISDSTITESQNNLKSIIIQDEIAPTIISSSTQKNSRISSQISSSLTLMQTSLQSQYNSSIQRLNMMTNSVQNSGVISENIRGKLLKIGAAHRNYLMKSQQINPHQIDQQQQPQKPQSNNKNHLQFVKILSYSFL</sequence>
<proteinExistence type="predicted"/>
<reference evidence="1 2" key="1">
    <citation type="submission" date="2018-08" db="EMBL/GenBank/DDBJ databases">
        <title>Genome and evolution of the arbuscular mycorrhizal fungus Diversispora epigaea (formerly Glomus versiforme) and its bacterial endosymbionts.</title>
        <authorList>
            <person name="Sun X."/>
            <person name="Fei Z."/>
            <person name="Harrison M."/>
        </authorList>
    </citation>
    <scope>NUCLEOTIDE SEQUENCE [LARGE SCALE GENOMIC DNA]</scope>
    <source>
        <strain evidence="1 2">IT104</strain>
    </source>
</reference>
<accession>A0A397JHW9</accession>
<evidence type="ECO:0000313" key="1">
    <source>
        <dbReference type="EMBL" id="RHZ84210.1"/>
    </source>
</evidence>